<proteinExistence type="predicted"/>
<name>A0A1I4UM23_9EURY</name>
<accession>A0A1I4UM23</accession>
<dbReference type="AlphaFoldDB" id="A0A1I4UM23"/>
<dbReference type="OrthoDB" id="376728at2157"/>
<protein>
    <submittedName>
        <fullName evidence="1">Uncharacterized protein</fullName>
    </submittedName>
</protein>
<organism evidence="1 2">
    <name type="scientific">Methanolobus profundi</name>
    <dbReference type="NCBI Taxonomy" id="487685"/>
    <lineage>
        <taxon>Archaea</taxon>
        <taxon>Methanobacteriati</taxon>
        <taxon>Methanobacteriota</taxon>
        <taxon>Stenosarchaea group</taxon>
        <taxon>Methanomicrobia</taxon>
        <taxon>Methanosarcinales</taxon>
        <taxon>Methanosarcinaceae</taxon>
        <taxon>Methanolobus</taxon>
    </lineage>
</organism>
<evidence type="ECO:0000313" key="1">
    <source>
        <dbReference type="EMBL" id="SFM89961.1"/>
    </source>
</evidence>
<dbReference type="Proteomes" id="UP000198535">
    <property type="component" value="Unassembled WGS sequence"/>
</dbReference>
<dbReference type="STRING" id="487685.SAMN04488696_2782"/>
<reference evidence="2" key="1">
    <citation type="submission" date="2016-10" db="EMBL/GenBank/DDBJ databases">
        <authorList>
            <person name="Varghese N."/>
            <person name="Submissions S."/>
        </authorList>
    </citation>
    <scope>NUCLEOTIDE SEQUENCE [LARGE SCALE GENOMIC DNA]</scope>
    <source>
        <strain evidence="2">Mob M</strain>
    </source>
</reference>
<dbReference type="EMBL" id="FOUJ01000007">
    <property type="protein sequence ID" value="SFM89961.1"/>
    <property type="molecule type" value="Genomic_DNA"/>
</dbReference>
<keyword evidence="2" id="KW-1185">Reference proteome</keyword>
<evidence type="ECO:0000313" key="2">
    <source>
        <dbReference type="Proteomes" id="UP000198535"/>
    </source>
</evidence>
<sequence>MKFTISSGPFNVPLVNHVIIVYGESPAEVSWNWELLRSQLYTAFPTLQKCKAYAMAPEFDNGSSMYLENILVFIECGEDTLKNICDELGGKYI</sequence>
<gene>
    <name evidence="1" type="ORF">SAMN04488696_2782</name>
</gene>
<dbReference type="RefSeq" id="WP_091937967.1">
    <property type="nucleotide sequence ID" value="NZ_FOUJ01000007.1"/>
</dbReference>